<dbReference type="InterPro" id="IPR036259">
    <property type="entry name" value="MFS_trans_sf"/>
</dbReference>
<dbReference type="PROSITE" id="PS50850">
    <property type="entry name" value="MFS"/>
    <property type="match status" value="1"/>
</dbReference>
<gene>
    <name evidence="6" type="ORF">ABOM_003544</name>
</gene>
<dbReference type="PANTHER" id="PTHR11360:SF240">
    <property type="entry name" value="MONOCARBOXYLATE TRANSPORTER (EUROFUNG)-RELATED"/>
    <property type="match status" value="1"/>
</dbReference>
<dbReference type="EMBL" id="LYCR01000009">
    <property type="protein sequence ID" value="OGM49316.1"/>
    <property type="molecule type" value="Genomic_DNA"/>
</dbReference>
<comment type="subcellular location">
    <subcellularLocation>
        <location evidence="1">Membrane</location>
        <topology evidence="1">Multi-pass membrane protein</topology>
    </subcellularLocation>
</comment>
<evidence type="ECO:0000256" key="1">
    <source>
        <dbReference type="ARBA" id="ARBA00004141"/>
    </source>
</evidence>
<keyword evidence="7" id="KW-1185">Reference proteome</keyword>
<dbReference type="InterPro" id="IPR020846">
    <property type="entry name" value="MFS_dom"/>
</dbReference>
<feature type="transmembrane region" description="Helical" evidence="4">
    <location>
        <begin position="105"/>
        <end position="127"/>
    </location>
</feature>
<dbReference type="GO" id="GO:0022857">
    <property type="term" value="F:transmembrane transporter activity"/>
    <property type="evidence" value="ECO:0007669"/>
    <property type="project" value="InterPro"/>
</dbReference>
<evidence type="ECO:0000256" key="4">
    <source>
        <dbReference type="SAM" id="Phobius"/>
    </source>
</evidence>
<name>A0A1F8AC49_9EURO</name>
<feature type="transmembrane region" description="Helical" evidence="4">
    <location>
        <begin position="159"/>
        <end position="179"/>
    </location>
</feature>
<feature type="transmembrane region" description="Helical" evidence="4">
    <location>
        <begin position="64"/>
        <end position="85"/>
    </location>
</feature>
<feature type="transmembrane region" description="Helical" evidence="4">
    <location>
        <begin position="357"/>
        <end position="381"/>
    </location>
</feature>
<dbReference type="InterPro" id="IPR050327">
    <property type="entry name" value="Proton-linked_MCT"/>
</dbReference>
<keyword evidence="4" id="KW-0812">Transmembrane</keyword>
<reference evidence="6 7" key="1">
    <citation type="journal article" date="2016" name="Genome Biol. Evol.">
        <title>Draft genome sequence of an aflatoxigenic Aspergillus species, A. bombycis.</title>
        <authorList>
            <person name="Moore G.G."/>
            <person name="Mack B.M."/>
            <person name="Beltz S.B."/>
            <person name="Gilbert M.K."/>
        </authorList>
    </citation>
    <scope>NUCLEOTIDE SEQUENCE [LARGE SCALE GENOMIC DNA]</scope>
    <source>
        <strain evidence="7">NRRL 26010</strain>
    </source>
</reference>
<dbReference type="Proteomes" id="UP000179179">
    <property type="component" value="Unassembled WGS sequence"/>
</dbReference>
<feature type="transmembrane region" description="Helical" evidence="4">
    <location>
        <begin position="134"/>
        <end position="153"/>
    </location>
</feature>
<feature type="region of interest" description="Disordered" evidence="3">
    <location>
        <begin position="21"/>
        <end position="57"/>
    </location>
</feature>
<sequence>AVVGLLYRSFKISRTMYTSNDSQKIPSATDDAASSSGNSSGDNHASIEYTEEDPSEFPDGGWRAWSVVLGSWCALLPSFGLMNITGILEEWLADHQLQNYSKASISWIFSLWLFLFYLGGIQAGPIFDSHGVKYTLLPGCIGFTTSMMILSVAQAYYQFILGFSVLGGLSASAILPPAFGTINHWFYKRRGLATGVCSTCGGIGGIIFTYIFGTLRDRIGFPWAVRVLGFLFLGCFIVSMFLTRTRLPSNNSKSSMIDLRSLREPVFTMTSLAVTAAEVGLMVVITYLPSYASSHGLTGPLSYELMSIFSAASIPGRVIPGMLADRWGRFNVMIATGSVCTVLIFALWLAANESKAAIISFTALFGFWAGPAISLSPVCVAQISRTEDYGKRYGTTNTIMGFCLLVTIPVAGEILKAQNPSTHQETVYWGLMVFCGLSYACSTLFLILAKGASVGWSVTRIF</sequence>
<dbReference type="AlphaFoldDB" id="A0A1F8AC49"/>
<accession>A0A1F8AC49</accession>
<evidence type="ECO:0000313" key="7">
    <source>
        <dbReference type="Proteomes" id="UP000179179"/>
    </source>
</evidence>
<feature type="transmembrane region" description="Helical" evidence="4">
    <location>
        <begin position="393"/>
        <end position="415"/>
    </location>
</feature>
<proteinExistence type="inferred from homology"/>
<dbReference type="GO" id="GO:0016020">
    <property type="term" value="C:membrane"/>
    <property type="evidence" value="ECO:0007669"/>
    <property type="project" value="UniProtKB-SubCell"/>
</dbReference>
<dbReference type="InterPro" id="IPR011701">
    <property type="entry name" value="MFS"/>
</dbReference>
<evidence type="ECO:0000256" key="2">
    <source>
        <dbReference type="ARBA" id="ARBA00006727"/>
    </source>
</evidence>
<feature type="domain" description="Major facilitator superfamily (MFS) profile" evidence="5">
    <location>
        <begin position="66"/>
        <end position="462"/>
    </location>
</feature>
<feature type="transmembrane region" description="Helical" evidence="4">
    <location>
        <begin position="266"/>
        <end position="288"/>
    </location>
</feature>
<dbReference type="OrthoDB" id="410267at2759"/>
<feature type="compositionally biased region" description="Low complexity" evidence="3">
    <location>
        <begin position="27"/>
        <end position="46"/>
    </location>
</feature>
<dbReference type="Gene3D" id="1.20.1250.20">
    <property type="entry name" value="MFS general substrate transporter like domains"/>
    <property type="match status" value="2"/>
</dbReference>
<dbReference type="SUPFAM" id="SSF103473">
    <property type="entry name" value="MFS general substrate transporter"/>
    <property type="match status" value="1"/>
</dbReference>
<keyword evidence="4" id="KW-0472">Membrane</keyword>
<evidence type="ECO:0000256" key="3">
    <source>
        <dbReference type="SAM" id="MobiDB-lite"/>
    </source>
</evidence>
<feature type="transmembrane region" description="Helical" evidence="4">
    <location>
        <begin position="330"/>
        <end position="351"/>
    </location>
</feature>
<dbReference type="RefSeq" id="XP_022393033.1">
    <property type="nucleotide sequence ID" value="XM_022530674.1"/>
</dbReference>
<evidence type="ECO:0000259" key="5">
    <source>
        <dbReference type="PROSITE" id="PS50850"/>
    </source>
</evidence>
<feature type="transmembrane region" description="Helical" evidence="4">
    <location>
        <begin position="427"/>
        <end position="449"/>
    </location>
</feature>
<keyword evidence="4" id="KW-1133">Transmembrane helix</keyword>
<protein>
    <submittedName>
        <fullName evidence="6">Monocarboxylate permease</fullName>
    </submittedName>
</protein>
<evidence type="ECO:0000313" key="6">
    <source>
        <dbReference type="EMBL" id="OGM49316.1"/>
    </source>
</evidence>
<feature type="transmembrane region" description="Helical" evidence="4">
    <location>
        <begin position="223"/>
        <end position="245"/>
    </location>
</feature>
<dbReference type="Pfam" id="PF07690">
    <property type="entry name" value="MFS_1"/>
    <property type="match status" value="1"/>
</dbReference>
<organism evidence="6 7">
    <name type="scientific">Aspergillus bombycis</name>
    <dbReference type="NCBI Taxonomy" id="109264"/>
    <lineage>
        <taxon>Eukaryota</taxon>
        <taxon>Fungi</taxon>
        <taxon>Dikarya</taxon>
        <taxon>Ascomycota</taxon>
        <taxon>Pezizomycotina</taxon>
        <taxon>Eurotiomycetes</taxon>
        <taxon>Eurotiomycetidae</taxon>
        <taxon>Eurotiales</taxon>
        <taxon>Aspergillaceae</taxon>
        <taxon>Aspergillus</taxon>
    </lineage>
</organism>
<dbReference type="PANTHER" id="PTHR11360">
    <property type="entry name" value="MONOCARBOXYLATE TRANSPORTER"/>
    <property type="match status" value="1"/>
</dbReference>
<comment type="caution">
    <text evidence="6">The sequence shown here is derived from an EMBL/GenBank/DDBJ whole genome shotgun (WGS) entry which is preliminary data.</text>
</comment>
<comment type="similarity">
    <text evidence="2">Belongs to the major facilitator superfamily. Monocarboxylate porter (TC 2.A.1.13) family.</text>
</comment>
<feature type="non-terminal residue" evidence="6">
    <location>
        <position position="1"/>
    </location>
</feature>
<dbReference type="GeneID" id="34446934"/>
<feature type="transmembrane region" description="Helical" evidence="4">
    <location>
        <begin position="191"/>
        <end position="211"/>
    </location>
</feature>